<dbReference type="AlphaFoldDB" id="F2KPC0"/>
<accession>F2KPC0</accession>
<dbReference type="EMBL" id="CP002588">
    <property type="protein sequence ID" value="AEA47524.1"/>
    <property type="molecule type" value="Genomic_DNA"/>
</dbReference>
<protein>
    <recommendedName>
        <fullName evidence="3">HEAT repeat domain-containing protein</fullName>
    </recommendedName>
</protein>
<gene>
    <name evidence="1" type="ordered locus">Arcve_1522</name>
</gene>
<dbReference type="InterPro" id="IPR016024">
    <property type="entry name" value="ARM-type_fold"/>
</dbReference>
<evidence type="ECO:0008006" key="3">
    <source>
        <dbReference type="Google" id="ProtNLM"/>
    </source>
</evidence>
<dbReference type="Pfam" id="PF13646">
    <property type="entry name" value="HEAT_2"/>
    <property type="match status" value="1"/>
</dbReference>
<dbReference type="STRING" id="693661.Arcve_1522"/>
<dbReference type="RefSeq" id="WP_013684185.1">
    <property type="nucleotide sequence ID" value="NC_015320.1"/>
</dbReference>
<dbReference type="eggNOG" id="arCOG01917">
    <property type="taxonomic scope" value="Archaea"/>
</dbReference>
<dbReference type="Proteomes" id="UP000008136">
    <property type="component" value="Chromosome"/>
</dbReference>
<reference evidence="1 2" key="1">
    <citation type="submission" date="2011-03" db="EMBL/GenBank/DDBJ databases">
        <title>The complete genome of Archaeoglobus veneficus SNP6.</title>
        <authorList>
            <consortium name="US DOE Joint Genome Institute (JGI-PGF)"/>
            <person name="Lucas S."/>
            <person name="Copeland A."/>
            <person name="Lapidus A."/>
            <person name="Bruce D."/>
            <person name="Goodwin L."/>
            <person name="Pitluck S."/>
            <person name="Kyrpides N."/>
            <person name="Mavromatis K."/>
            <person name="Pagani I."/>
            <person name="Ivanova N."/>
            <person name="Mikhailova N."/>
            <person name="Lu M."/>
            <person name="Detter J.C."/>
            <person name="Tapia R."/>
            <person name="Han C."/>
            <person name="Land M."/>
            <person name="Hauser L."/>
            <person name="Markowitz V."/>
            <person name="Cheng J.-F."/>
            <person name="Hugenholtz P."/>
            <person name="Woyke T."/>
            <person name="Wu D."/>
            <person name="Spring S."/>
            <person name="Brambilla E."/>
            <person name="Klenk H.-P."/>
            <person name="Eisen J.A."/>
        </authorList>
    </citation>
    <scope>NUCLEOTIDE SEQUENCE [LARGE SCALE GENOMIC DNA]</scope>
    <source>
        <strain>SNP6</strain>
    </source>
</reference>
<proteinExistence type="predicted"/>
<dbReference type="SUPFAM" id="SSF48371">
    <property type="entry name" value="ARM repeat"/>
    <property type="match status" value="1"/>
</dbReference>
<name>F2KPC0_ARCVS</name>
<evidence type="ECO:0000313" key="2">
    <source>
        <dbReference type="Proteomes" id="UP000008136"/>
    </source>
</evidence>
<organism evidence="1 2">
    <name type="scientific">Archaeoglobus veneficus (strain DSM 11195 / SNP6)</name>
    <dbReference type="NCBI Taxonomy" id="693661"/>
    <lineage>
        <taxon>Archaea</taxon>
        <taxon>Methanobacteriati</taxon>
        <taxon>Methanobacteriota</taxon>
        <taxon>Archaeoglobi</taxon>
        <taxon>Archaeoglobales</taxon>
        <taxon>Archaeoglobaceae</taxon>
        <taxon>Archaeoglobus</taxon>
    </lineage>
</organism>
<dbReference type="KEGG" id="ave:Arcve_1522"/>
<dbReference type="eggNOG" id="arCOG02966">
    <property type="taxonomic scope" value="Archaea"/>
</dbReference>
<dbReference type="InterPro" id="IPR011989">
    <property type="entry name" value="ARM-like"/>
</dbReference>
<sequence length="125" mass="14585">MTTYFCPKCWSEFKEDFRKCPVCGYDITEYKKLPYEDRLIISLGHPVREVRMNTIRLLGHMKSEKVLPHFEKMADTEDVFILMAIVDSLAIIRSRRAIELLSRLAEHNSKIVSQAAKKVLENLEP</sequence>
<dbReference type="HOGENOM" id="CLU_158538_0_0_2"/>
<evidence type="ECO:0000313" key="1">
    <source>
        <dbReference type="EMBL" id="AEA47524.1"/>
    </source>
</evidence>
<dbReference type="OrthoDB" id="359571at2157"/>
<keyword evidence="2" id="KW-1185">Reference proteome</keyword>
<dbReference type="GeneID" id="10394646"/>
<dbReference type="Gene3D" id="1.25.10.10">
    <property type="entry name" value="Leucine-rich Repeat Variant"/>
    <property type="match status" value="1"/>
</dbReference>